<keyword evidence="10" id="KW-1185">Reference proteome</keyword>
<dbReference type="Gramene" id="rna-AYBTSS11_LOCUS1826">
    <property type="protein sequence ID" value="CAJ1847744.1"/>
    <property type="gene ID" value="gene-AYBTSS11_LOCUS1826"/>
</dbReference>
<keyword evidence="6" id="KW-0804">Transcription</keyword>
<evidence type="ECO:0000256" key="5">
    <source>
        <dbReference type="ARBA" id="ARBA00023015"/>
    </source>
</evidence>
<reference evidence="9" key="1">
    <citation type="submission" date="2023-10" db="EMBL/GenBank/DDBJ databases">
        <authorList>
            <person name="Domelevo Entfellner J.-B."/>
        </authorList>
    </citation>
    <scope>NUCLEOTIDE SEQUENCE</scope>
</reference>
<dbReference type="InterPro" id="IPR051139">
    <property type="entry name" value="Mediator_complx_sub13"/>
</dbReference>
<feature type="non-terminal residue" evidence="9">
    <location>
        <position position="206"/>
    </location>
</feature>
<dbReference type="GO" id="GO:0016592">
    <property type="term" value="C:mediator complex"/>
    <property type="evidence" value="ECO:0007669"/>
    <property type="project" value="TreeGrafter"/>
</dbReference>
<keyword evidence="5" id="KW-0805">Transcription regulation</keyword>
<dbReference type="GO" id="GO:0003713">
    <property type="term" value="F:transcription coactivator activity"/>
    <property type="evidence" value="ECO:0007669"/>
    <property type="project" value="TreeGrafter"/>
</dbReference>
<evidence type="ECO:0000256" key="2">
    <source>
        <dbReference type="ARBA" id="ARBA00009354"/>
    </source>
</evidence>
<dbReference type="PANTHER" id="PTHR48249">
    <property type="entry name" value="MEDIATOR OF RNA POLYMERASE II TRANSCRIPTION SUBUNIT 13"/>
    <property type="match status" value="1"/>
</dbReference>
<evidence type="ECO:0000256" key="3">
    <source>
        <dbReference type="ARBA" id="ARBA00019618"/>
    </source>
</evidence>
<dbReference type="EMBL" id="OY731398">
    <property type="protein sequence ID" value="CAJ1847744.1"/>
    <property type="molecule type" value="Genomic_DNA"/>
</dbReference>
<keyword evidence="7" id="KW-0539">Nucleus</keyword>
<evidence type="ECO:0000256" key="1">
    <source>
        <dbReference type="ARBA" id="ARBA00004123"/>
    </source>
</evidence>
<dbReference type="PANTHER" id="PTHR48249:SF3">
    <property type="entry name" value="MEDIATOR OF RNA POLYMERASE II TRANSCRIPTION SUBUNIT 13"/>
    <property type="match status" value="1"/>
</dbReference>
<sequence>MDIYLPQGSLHQISWFQFLPHEPDLNPLPDKSVKVDQKDAAMLLVLSSHLQLQKEGLLSTWTNSFVGPWDPSQGLHNPGRVYEKIKLWLFLPGRHSSVVETAQVAVSRLRVVASGLWLAPGDSEEVAAALSQALRNCIERALLGLYYMRFGDVFSKFHQFQSEELFSTHAFMSSPTIFPAWVDSTVIISILFVVVVEDVVVIVNFD</sequence>
<dbReference type="AlphaFoldDB" id="A0AA86V9H7"/>
<dbReference type="Proteomes" id="UP001189624">
    <property type="component" value="Chromosome 1"/>
</dbReference>
<name>A0AA86V9H7_9FABA</name>
<feature type="domain" description="Mediator complex subunit Med13 N-terminal" evidence="8">
    <location>
        <begin position="9"/>
        <end position="173"/>
    </location>
</feature>
<evidence type="ECO:0000256" key="7">
    <source>
        <dbReference type="ARBA" id="ARBA00023242"/>
    </source>
</evidence>
<organism evidence="9 10">
    <name type="scientific">Sphenostylis stenocarpa</name>
    <dbReference type="NCBI Taxonomy" id="92480"/>
    <lineage>
        <taxon>Eukaryota</taxon>
        <taxon>Viridiplantae</taxon>
        <taxon>Streptophyta</taxon>
        <taxon>Embryophyta</taxon>
        <taxon>Tracheophyta</taxon>
        <taxon>Spermatophyta</taxon>
        <taxon>Magnoliopsida</taxon>
        <taxon>eudicotyledons</taxon>
        <taxon>Gunneridae</taxon>
        <taxon>Pentapetalae</taxon>
        <taxon>rosids</taxon>
        <taxon>fabids</taxon>
        <taxon>Fabales</taxon>
        <taxon>Fabaceae</taxon>
        <taxon>Papilionoideae</taxon>
        <taxon>50 kb inversion clade</taxon>
        <taxon>NPAAA clade</taxon>
        <taxon>indigoferoid/millettioid clade</taxon>
        <taxon>Phaseoleae</taxon>
        <taxon>Sphenostylis</taxon>
    </lineage>
</organism>
<keyword evidence="4" id="KW-0678">Repressor</keyword>
<dbReference type="InterPro" id="IPR021643">
    <property type="entry name" value="Mediator_Med13_N"/>
</dbReference>
<evidence type="ECO:0000259" key="8">
    <source>
        <dbReference type="Pfam" id="PF11597"/>
    </source>
</evidence>
<evidence type="ECO:0000313" key="10">
    <source>
        <dbReference type="Proteomes" id="UP001189624"/>
    </source>
</evidence>
<evidence type="ECO:0000256" key="6">
    <source>
        <dbReference type="ARBA" id="ARBA00023163"/>
    </source>
</evidence>
<evidence type="ECO:0000256" key="4">
    <source>
        <dbReference type="ARBA" id="ARBA00022491"/>
    </source>
</evidence>
<protein>
    <recommendedName>
        <fullName evidence="3">Mediator of RNA polymerase II transcription subunit 13</fullName>
    </recommendedName>
</protein>
<dbReference type="GO" id="GO:0045944">
    <property type="term" value="P:positive regulation of transcription by RNA polymerase II"/>
    <property type="evidence" value="ECO:0007669"/>
    <property type="project" value="TreeGrafter"/>
</dbReference>
<proteinExistence type="inferred from homology"/>
<evidence type="ECO:0000313" key="9">
    <source>
        <dbReference type="EMBL" id="CAJ1847744.1"/>
    </source>
</evidence>
<comment type="similarity">
    <text evidence="2">Belongs to the Mediator complex subunit 13 family.</text>
</comment>
<dbReference type="Pfam" id="PF11597">
    <property type="entry name" value="Med13_N"/>
    <property type="match status" value="1"/>
</dbReference>
<gene>
    <name evidence="9" type="ORF">AYBTSS11_LOCUS1826</name>
</gene>
<comment type="subcellular location">
    <subcellularLocation>
        <location evidence="1">Nucleus</location>
    </subcellularLocation>
</comment>
<accession>A0AA86V9H7</accession>